<feature type="region of interest" description="Disordered" evidence="4">
    <location>
        <begin position="1"/>
        <end position="60"/>
    </location>
</feature>
<reference evidence="6" key="1">
    <citation type="submission" date="2023-05" db="EMBL/GenBank/DDBJ databases">
        <title>Genome and transcriptome analyses reveal genes involved in the formation of fine ridges on petal epidermal cells in Hibiscus trionum.</title>
        <authorList>
            <person name="Koshimizu S."/>
            <person name="Masuda S."/>
            <person name="Ishii T."/>
            <person name="Shirasu K."/>
            <person name="Hoshino A."/>
            <person name="Arita M."/>
        </authorList>
    </citation>
    <scope>NUCLEOTIDE SEQUENCE</scope>
    <source>
        <strain evidence="6">Hamamatsu line</strain>
    </source>
</reference>
<evidence type="ECO:0000313" key="7">
    <source>
        <dbReference type="Proteomes" id="UP001165190"/>
    </source>
</evidence>
<feature type="region of interest" description="Disordered" evidence="4">
    <location>
        <begin position="103"/>
        <end position="127"/>
    </location>
</feature>
<feature type="domain" description="BZIP" evidence="5">
    <location>
        <begin position="314"/>
        <end position="362"/>
    </location>
</feature>
<dbReference type="SMART" id="SM00338">
    <property type="entry name" value="BRLZ"/>
    <property type="match status" value="1"/>
</dbReference>
<dbReference type="OrthoDB" id="644067at2759"/>
<comment type="caution">
    <text evidence="6">The sequence shown here is derived from an EMBL/GenBank/DDBJ whole genome shotgun (WGS) entry which is preliminary data.</text>
</comment>
<dbReference type="PANTHER" id="PTHR22952:SF395">
    <property type="entry name" value="ABSCISIC ACID-INSENSITIVE 5-LIKE PROTEIN 1"/>
    <property type="match status" value="1"/>
</dbReference>
<comment type="subcellular location">
    <subcellularLocation>
        <location evidence="1">Nucleus</location>
    </subcellularLocation>
</comment>
<protein>
    <submittedName>
        <fullName evidence="6">Basic leucine zipper transcription factor 67</fullName>
    </submittedName>
</protein>
<feature type="compositionally biased region" description="Polar residues" evidence="4">
    <location>
        <begin position="19"/>
        <end position="44"/>
    </location>
</feature>
<evidence type="ECO:0000259" key="5">
    <source>
        <dbReference type="PROSITE" id="PS50217"/>
    </source>
</evidence>
<proteinExistence type="predicted"/>
<keyword evidence="3" id="KW-0539">Nucleus</keyword>
<feature type="compositionally biased region" description="Basic and acidic residues" evidence="4">
    <location>
        <begin position="358"/>
        <end position="372"/>
    </location>
</feature>
<dbReference type="AlphaFoldDB" id="A0A9W7M1E8"/>
<feature type="compositionally biased region" description="Polar residues" evidence="4">
    <location>
        <begin position="116"/>
        <end position="127"/>
    </location>
</feature>
<dbReference type="EMBL" id="BSYR01000020">
    <property type="protein sequence ID" value="GMI84108.1"/>
    <property type="molecule type" value="Genomic_DNA"/>
</dbReference>
<dbReference type="GO" id="GO:0003700">
    <property type="term" value="F:DNA-binding transcription factor activity"/>
    <property type="evidence" value="ECO:0007669"/>
    <property type="project" value="InterPro"/>
</dbReference>
<dbReference type="PROSITE" id="PS50217">
    <property type="entry name" value="BZIP"/>
    <property type="match status" value="1"/>
</dbReference>
<gene>
    <name evidence="6" type="ORF">HRI_002080100</name>
</gene>
<keyword evidence="7" id="KW-1185">Reference proteome</keyword>
<dbReference type="SUPFAM" id="SSF57959">
    <property type="entry name" value="Leucine zipper domain"/>
    <property type="match status" value="1"/>
</dbReference>
<evidence type="ECO:0000256" key="2">
    <source>
        <dbReference type="ARBA" id="ARBA00023125"/>
    </source>
</evidence>
<dbReference type="CDD" id="cd14707">
    <property type="entry name" value="bZIP_plant_BZIP46"/>
    <property type="match status" value="1"/>
</dbReference>
<keyword evidence="2" id="KW-0238">DNA-binding</keyword>
<evidence type="ECO:0000256" key="1">
    <source>
        <dbReference type="ARBA" id="ARBA00004123"/>
    </source>
</evidence>
<dbReference type="Pfam" id="PF00170">
    <property type="entry name" value="bZIP_1"/>
    <property type="match status" value="1"/>
</dbReference>
<evidence type="ECO:0000256" key="3">
    <source>
        <dbReference type="ARBA" id="ARBA00023242"/>
    </source>
</evidence>
<sequence length="398" mass="43724">MALAEPQSVAYGGIKKAGSPTQAPSLTNPCPQSLTFKPLSTQAPESRHEELAPDQSSSSLSKQNSIFSLTLDEIQLKSGKTFGSMNMDEFLANLWNVEPVPSQLDQTEPIDGSDKGTGSQPSLARQGSLSIPAPLCKKTVDEVWFEIQKELPQQRKATDIVIVIDYDPPQRQHTLGEMTLEDFLVKAGVVQEPPCSSQQNKPAPSRINVMGHVTGPSQQKMLAPIQNNNSSMDANFGMGHVMGLGFPGHQIVGSNNLAVGNSYGAGYSIFRQSKTIMGESSNGPQSGNGTNSLLNPAVVQDRNRIIDGPPEVVVQRRQRRMIKNRESAARSRARKQAYTVELELELNQLKQDNAKLKQLVEENEKRRKEEVRKRKQPTSAKGKADKTRTLKRTMSLGW</sequence>
<dbReference type="GO" id="GO:0045893">
    <property type="term" value="P:positive regulation of DNA-templated transcription"/>
    <property type="evidence" value="ECO:0007669"/>
    <property type="project" value="InterPro"/>
</dbReference>
<dbReference type="InterPro" id="IPR043452">
    <property type="entry name" value="BZIP46-like"/>
</dbReference>
<name>A0A9W7M1E8_HIBTR</name>
<dbReference type="InterPro" id="IPR046347">
    <property type="entry name" value="bZIP_sf"/>
</dbReference>
<dbReference type="Gene3D" id="1.20.5.170">
    <property type="match status" value="1"/>
</dbReference>
<evidence type="ECO:0000313" key="6">
    <source>
        <dbReference type="EMBL" id="GMI84108.1"/>
    </source>
</evidence>
<evidence type="ECO:0000256" key="4">
    <source>
        <dbReference type="SAM" id="MobiDB-lite"/>
    </source>
</evidence>
<organism evidence="6 7">
    <name type="scientific">Hibiscus trionum</name>
    <name type="common">Flower of an hour</name>
    <dbReference type="NCBI Taxonomy" id="183268"/>
    <lineage>
        <taxon>Eukaryota</taxon>
        <taxon>Viridiplantae</taxon>
        <taxon>Streptophyta</taxon>
        <taxon>Embryophyta</taxon>
        <taxon>Tracheophyta</taxon>
        <taxon>Spermatophyta</taxon>
        <taxon>Magnoliopsida</taxon>
        <taxon>eudicotyledons</taxon>
        <taxon>Gunneridae</taxon>
        <taxon>Pentapetalae</taxon>
        <taxon>rosids</taxon>
        <taxon>malvids</taxon>
        <taxon>Malvales</taxon>
        <taxon>Malvaceae</taxon>
        <taxon>Malvoideae</taxon>
        <taxon>Hibiscus</taxon>
    </lineage>
</organism>
<accession>A0A9W7M1E8</accession>
<dbReference type="GO" id="GO:0005634">
    <property type="term" value="C:nucleus"/>
    <property type="evidence" value="ECO:0007669"/>
    <property type="project" value="UniProtKB-SubCell"/>
</dbReference>
<dbReference type="PROSITE" id="PS00036">
    <property type="entry name" value="BZIP_BASIC"/>
    <property type="match status" value="1"/>
</dbReference>
<dbReference type="PANTHER" id="PTHR22952">
    <property type="entry name" value="CAMP-RESPONSE ELEMENT BINDING PROTEIN-RELATED"/>
    <property type="match status" value="1"/>
</dbReference>
<feature type="region of interest" description="Disordered" evidence="4">
    <location>
        <begin position="358"/>
        <end position="398"/>
    </location>
</feature>
<dbReference type="Proteomes" id="UP001165190">
    <property type="component" value="Unassembled WGS sequence"/>
</dbReference>
<dbReference type="GO" id="GO:0003677">
    <property type="term" value="F:DNA binding"/>
    <property type="evidence" value="ECO:0007669"/>
    <property type="project" value="UniProtKB-KW"/>
</dbReference>
<dbReference type="InterPro" id="IPR004827">
    <property type="entry name" value="bZIP"/>
</dbReference>